<dbReference type="PROSITE" id="PS00759">
    <property type="entry name" value="ARGE_DAPE_CPG2_2"/>
    <property type="match status" value="1"/>
</dbReference>
<evidence type="ECO:0000313" key="11">
    <source>
        <dbReference type="EMBL" id="SEG13827.1"/>
    </source>
</evidence>
<keyword evidence="2 7" id="KW-0645">Protease</keyword>
<feature type="binding site" evidence="7 9">
    <location>
        <position position="198"/>
    </location>
    <ligand>
        <name>Zn(2+)</name>
        <dbReference type="ChEBI" id="CHEBI:29105"/>
        <label>1</label>
    </ligand>
</feature>
<feature type="binding site" evidence="7 9">
    <location>
        <position position="176"/>
    </location>
    <ligand>
        <name>Zn(2+)</name>
        <dbReference type="ChEBI" id="CHEBI:29105"/>
        <label>2</label>
    </ligand>
</feature>
<dbReference type="AlphaFoldDB" id="A0A1H5XQX1"/>
<dbReference type="NCBIfam" id="NF009920">
    <property type="entry name" value="PRK13381.1"/>
    <property type="match status" value="1"/>
</dbReference>
<comment type="cofactor">
    <cofactor evidence="7 9">
        <name>Zn(2+)</name>
        <dbReference type="ChEBI" id="CHEBI:29105"/>
    </cofactor>
    <text evidence="7 9">Binds 2 Zn(2+) ions per subunit.</text>
</comment>
<evidence type="ECO:0000313" key="12">
    <source>
        <dbReference type="Proteomes" id="UP000236737"/>
    </source>
</evidence>
<dbReference type="Proteomes" id="UP000236737">
    <property type="component" value="Unassembled WGS sequence"/>
</dbReference>
<comment type="function">
    <text evidence="7">Cleaves the N-terminal amino acid of tripeptides.</text>
</comment>
<feature type="active site" description="Proton acceptor" evidence="7 8">
    <location>
        <position position="175"/>
    </location>
</feature>
<organism evidence="11 12">
    <name type="scientific">Flavobacterium urumqiense</name>
    <dbReference type="NCBI Taxonomy" id="935224"/>
    <lineage>
        <taxon>Bacteria</taxon>
        <taxon>Pseudomonadati</taxon>
        <taxon>Bacteroidota</taxon>
        <taxon>Flavobacteriia</taxon>
        <taxon>Flavobacteriales</taxon>
        <taxon>Flavobacteriaceae</taxon>
        <taxon>Flavobacterium</taxon>
    </lineage>
</organism>
<keyword evidence="5 7" id="KW-0862">Zinc</keyword>
<sequence>MQHIIDRFISYVTIDTESDANSETTPSTAKQWDLANKLVEELKAIGMQEVTIDDKAYIMATLPSNVIHEVPTIGFISHFDTTPDFTGANVKPQIIPNYDGKDIVLNAEQNIILSPNYFKDLLLYKGKTLITTDGTTLLGADDKAGITEIVTAMEFLINNPEIKHGKIRVGFTPDEEIGRGAHHFDVAKFGAEWAYTMDGSQIGELEYENFNAAGAKIIFKGKSVHPGYAKGKMINSMLIANDFINELPSNETPETTKGYEGFFHVHHLTGSIEETVLELIIRDHNKKKFEKRKELIEKITRKINKKFAKQFSADIVTAEIKDQYYNMKEKVTPVKHIVDIAEKAMKEIGIKPLIKPIRGGTDGSQLSYKGLPCPNIFAGGHNFHGKYEYVPVESMQKAVEVIVKIAELTAIGDYVKTDETVKNKNN</sequence>
<dbReference type="HAMAP" id="MF_00550">
    <property type="entry name" value="Aminopeptidase_M20"/>
    <property type="match status" value="1"/>
</dbReference>
<dbReference type="NCBIfam" id="TIGR01882">
    <property type="entry name" value="peptidase-T"/>
    <property type="match status" value="1"/>
</dbReference>
<keyword evidence="7" id="KW-0963">Cytoplasm</keyword>
<dbReference type="InterPro" id="IPR002933">
    <property type="entry name" value="Peptidase_M20"/>
</dbReference>
<comment type="catalytic activity">
    <reaction evidence="7">
        <text>Release of the N-terminal residue from a tripeptide.</text>
        <dbReference type="EC" id="3.4.11.4"/>
    </reaction>
</comment>
<name>A0A1H5XQX1_9FLAO</name>
<keyword evidence="6 7" id="KW-0482">Metalloprotease</keyword>
<dbReference type="EC" id="3.4.11.4" evidence="7"/>
<evidence type="ECO:0000256" key="3">
    <source>
        <dbReference type="ARBA" id="ARBA00022723"/>
    </source>
</evidence>
<feature type="binding site" evidence="7 9">
    <location>
        <position position="384"/>
    </location>
    <ligand>
        <name>Zn(2+)</name>
        <dbReference type="ChEBI" id="CHEBI:29105"/>
        <label>2</label>
    </ligand>
</feature>
<dbReference type="GO" id="GO:0045148">
    <property type="term" value="F:tripeptide aminopeptidase activity"/>
    <property type="evidence" value="ECO:0007669"/>
    <property type="project" value="UniProtKB-UniRule"/>
</dbReference>
<feature type="binding site" evidence="7 9">
    <location>
        <position position="141"/>
    </location>
    <ligand>
        <name>Zn(2+)</name>
        <dbReference type="ChEBI" id="CHEBI:29105"/>
        <label>1</label>
    </ligand>
</feature>
<keyword evidence="4 7" id="KW-0378">Hydrolase</keyword>
<evidence type="ECO:0000256" key="9">
    <source>
        <dbReference type="PIRSR" id="PIRSR037215-2"/>
    </source>
</evidence>
<reference evidence="12" key="1">
    <citation type="submission" date="2016-10" db="EMBL/GenBank/DDBJ databases">
        <authorList>
            <person name="Varghese N."/>
            <person name="Submissions S."/>
        </authorList>
    </citation>
    <scope>NUCLEOTIDE SEQUENCE [LARGE SCALE GENOMIC DNA]</scope>
    <source>
        <strain evidence="12">CGMCC 1.9230</strain>
    </source>
</reference>
<dbReference type="PIRSF" id="PIRSF037215">
    <property type="entry name" value="Peptidase_M20B"/>
    <property type="match status" value="1"/>
</dbReference>
<accession>A0A1H5XQX1</accession>
<dbReference type="GO" id="GO:0008270">
    <property type="term" value="F:zinc ion binding"/>
    <property type="evidence" value="ECO:0007669"/>
    <property type="project" value="UniProtKB-UniRule"/>
</dbReference>
<dbReference type="PANTHER" id="PTHR42994">
    <property type="entry name" value="PEPTIDASE T"/>
    <property type="match status" value="1"/>
</dbReference>
<evidence type="ECO:0000256" key="7">
    <source>
        <dbReference type="HAMAP-Rule" id="MF_00550"/>
    </source>
</evidence>
<evidence type="ECO:0000256" key="2">
    <source>
        <dbReference type="ARBA" id="ARBA00022670"/>
    </source>
</evidence>
<feature type="domain" description="Peptidase M20 dimerisation" evidence="10">
    <location>
        <begin position="207"/>
        <end position="308"/>
    </location>
</feature>
<evidence type="ECO:0000256" key="1">
    <source>
        <dbReference type="ARBA" id="ARBA00009692"/>
    </source>
</evidence>
<dbReference type="GO" id="GO:0005829">
    <property type="term" value="C:cytosol"/>
    <property type="evidence" value="ECO:0007669"/>
    <property type="project" value="TreeGrafter"/>
</dbReference>
<feature type="active site" evidence="7 8">
    <location>
        <position position="80"/>
    </location>
</feature>
<dbReference type="OrthoDB" id="9804934at2"/>
<dbReference type="InterPro" id="IPR011650">
    <property type="entry name" value="Peptidase_M20_dimer"/>
</dbReference>
<evidence type="ECO:0000256" key="6">
    <source>
        <dbReference type="ARBA" id="ARBA00023049"/>
    </source>
</evidence>
<dbReference type="EMBL" id="FNVP01000006">
    <property type="protein sequence ID" value="SEG13827.1"/>
    <property type="molecule type" value="Genomic_DNA"/>
</dbReference>
<dbReference type="Gene3D" id="3.40.630.10">
    <property type="entry name" value="Zn peptidases"/>
    <property type="match status" value="1"/>
</dbReference>
<proteinExistence type="inferred from homology"/>
<dbReference type="InterPro" id="IPR010161">
    <property type="entry name" value="Peptidase_M20B"/>
</dbReference>
<dbReference type="GO" id="GO:0043171">
    <property type="term" value="P:peptide catabolic process"/>
    <property type="evidence" value="ECO:0007669"/>
    <property type="project" value="UniProtKB-UniRule"/>
</dbReference>
<dbReference type="InterPro" id="IPR001261">
    <property type="entry name" value="ArgE/DapE_CS"/>
</dbReference>
<keyword evidence="12" id="KW-1185">Reference proteome</keyword>
<evidence type="ECO:0000256" key="5">
    <source>
        <dbReference type="ARBA" id="ARBA00022833"/>
    </source>
</evidence>
<evidence type="ECO:0000256" key="4">
    <source>
        <dbReference type="ARBA" id="ARBA00022801"/>
    </source>
</evidence>
<feature type="binding site" evidence="7 9">
    <location>
        <position position="141"/>
    </location>
    <ligand>
        <name>Zn(2+)</name>
        <dbReference type="ChEBI" id="CHEBI:29105"/>
        <label>2</label>
    </ligand>
</feature>
<comment type="subcellular location">
    <subcellularLocation>
        <location evidence="7">Cytoplasm</location>
    </subcellularLocation>
</comment>
<dbReference type="InterPro" id="IPR036264">
    <property type="entry name" value="Bact_exopeptidase_dim_dom"/>
</dbReference>
<keyword evidence="3 7" id="KW-0479">Metal-binding</keyword>
<dbReference type="SUPFAM" id="SSF55031">
    <property type="entry name" value="Bacterial exopeptidase dimerisation domain"/>
    <property type="match status" value="1"/>
</dbReference>
<dbReference type="PROSITE" id="PS00758">
    <property type="entry name" value="ARGE_DAPE_CPG2_1"/>
    <property type="match status" value="1"/>
</dbReference>
<dbReference type="Gene3D" id="3.30.70.360">
    <property type="match status" value="1"/>
</dbReference>
<dbReference type="RefSeq" id="WP_103999882.1">
    <property type="nucleotide sequence ID" value="NZ_FNVP01000006.1"/>
</dbReference>
<keyword evidence="7 11" id="KW-0031">Aminopeptidase</keyword>
<dbReference type="SUPFAM" id="SSF53187">
    <property type="entry name" value="Zn-dependent exopeptidases"/>
    <property type="match status" value="1"/>
</dbReference>
<evidence type="ECO:0000259" key="10">
    <source>
        <dbReference type="Pfam" id="PF07687"/>
    </source>
</evidence>
<feature type="binding site" evidence="7 9">
    <location>
        <position position="78"/>
    </location>
    <ligand>
        <name>Zn(2+)</name>
        <dbReference type="ChEBI" id="CHEBI:29105"/>
        <label>1</label>
    </ligand>
</feature>
<dbReference type="CDD" id="cd03892">
    <property type="entry name" value="M20_peptT"/>
    <property type="match status" value="1"/>
</dbReference>
<dbReference type="Pfam" id="PF01546">
    <property type="entry name" value="Peptidase_M20"/>
    <property type="match status" value="1"/>
</dbReference>
<protein>
    <recommendedName>
        <fullName evidence="7">Peptidase T</fullName>
        <ecNumber evidence="7">3.4.11.4</ecNumber>
    </recommendedName>
    <alternativeName>
        <fullName evidence="7">Aminotripeptidase</fullName>
        <shortName evidence="7">Tripeptidase</shortName>
    </alternativeName>
    <alternativeName>
        <fullName evidence="7">Tripeptide aminopeptidase</fullName>
    </alternativeName>
</protein>
<dbReference type="Pfam" id="PF07687">
    <property type="entry name" value="M20_dimer"/>
    <property type="match status" value="1"/>
</dbReference>
<evidence type="ECO:0000256" key="8">
    <source>
        <dbReference type="PIRSR" id="PIRSR037215-1"/>
    </source>
</evidence>
<dbReference type="GO" id="GO:0006508">
    <property type="term" value="P:proteolysis"/>
    <property type="evidence" value="ECO:0007669"/>
    <property type="project" value="UniProtKB-UniRule"/>
</dbReference>
<dbReference type="PANTHER" id="PTHR42994:SF1">
    <property type="entry name" value="PEPTIDASE T"/>
    <property type="match status" value="1"/>
</dbReference>
<comment type="similarity">
    <text evidence="1 7">Belongs to the peptidase M20B family.</text>
</comment>
<dbReference type="GO" id="GO:0008237">
    <property type="term" value="F:metallopeptidase activity"/>
    <property type="evidence" value="ECO:0007669"/>
    <property type="project" value="UniProtKB-KW"/>
</dbReference>
<gene>
    <name evidence="7" type="primary">pepT</name>
    <name evidence="11" type="ORF">SAMN04488130_106148</name>
</gene>
<dbReference type="NCBIfam" id="NF003976">
    <property type="entry name" value="PRK05469.1"/>
    <property type="match status" value="1"/>
</dbReference>